<dbReference type="InParanoid" id="A0A194RDA1"/>
<dbReference type="PANTHER" id="PTHR14614">
    <property type="entry name" value="HEPATOCELLULAR CARCINOMA-ASSOCIATED ANTIGEN"/>
    <property type="match status" value="1"/>
</dbReference>
<dbReference type="CDD" id="cd02440">
    <property type="entry name" value="AdoMet_MTases"/>
    <property type="match status" value="1"/>
</dbReference>
<evidence type="ECO:0000256" key="8">
    <source>
        <dbReference type="ARBA" id="ARBA00023242"/>
    </source>
</evidence>
<accession>A0A194RDA1</accession>
<name>A0A194RDA1_PAPMA</name>
<protein>
    <recommendedName>
        <fullName evidence="3">protein-histidine N-methyltransferase</fullName>
        <ecNumber evidence="3">2.1.1.85</ecNumber>
    </recommendedName>
</protein>
<keyword evidence="10" id="KW-0732">Signal</keyword>
<keyword evidence="7" id="KW-0949">S-adenosyl-L-methionine</keyword>
<gene>
    <name evidence="11" type="ORF">RR48_09282</name>
</gene>
<sequence length="306" mass="34415">MVHASLVNAFTLLLKAPTSYLDGTSDAGNLFTNPLTNLTTTPHLNEHEEIKWFECEEIIPDKQINNLDDVVVHAKMFICEDIDIGHVSSCDKLFSSGDYKFNALELAEKEHSDLIAGKYEGGLKVWECTSDVIKYLLDNTDINFKGAKVLDLGCGVGILGIYALLHDSIVTFQDYNKEIIECVTIPSVLLNIENEQREEVIKKCKFYSGDWASFDKKLANTDIYDIILTSETIYNEKNYEKLTNIFLNRLSKDGSAYVAAKTCYFGVGGGMRQFETYIQKTGSLNSEVVWKSSGGIQREILKIKRI</sequence>
<evidence type="ECO:0000313" key="11">
    <source>
        <dbReference type="EMBL" id="KPJ15255.1"/>
    </source>
</evidence>
<evidence type="ECO:0000256" key="3">
    <source>
        <dbReference type="ARBA" id="ARBA00012533"/>
    </source>
</evidence>
<evidence type="ECO:0000256" key="9">
    <source>
        <dbReference type="ARBA" id="ARBA00038126"/>
    </source>
</evidence>
<dbReference type="InterPro" id="IPR029063">
    <property type="entry name" value="SAM-dependent_MTases_sf"/>
</dbReference>
<evidence type="ECO:0000256" key="7">
    <source>
        <dbReference type="ARBA" id="ARBA00022691"/>
    </source>
</evidence>
<evidence type="ECO:0000256" key="2">
    <source>
        <dbReference type="ARBA" id="ARBA00004496"/>
    </source>
</evidence>
<feature type="signal peptide" evidence="10">
    <location>
        <begin position="1"/>
        <end position="21"/>
    </location>
</feature>
<dbReference type="GO" id="GO:0032259">
    <property type="term" value="P:methylation"/>
    <property type="evidence" value="ECO:0007669"/>
    <property type="project" value="UniProtKB-KW"/>
</dbReference>
<dbReference type="FunCoup" id="A0A194RDA1">
    <property type="interactions" value="2029"/>
</dbReference>
<dbReference type="PANTHER" id="PTHR14614:SF39">
    <property type="entry name" value="HISTIDINE PROTEIN METHYLTRANSFERASE 1 HOMOLOG"/>
    <property type="match status" value="1"/>
</dbReference>
<evidence type="ECO:0000256" key="6">
    <source>
        <dbReference type="ARBA" id="ARBA00022679"/>
    </source>
</evidence>
<feature type="chain" id="PRO_5008265105" description="protein-histidine N-methyltransferase" evidence="10">
    <location>
        <begin position="22"/>
        <end position="306"/>
    </location>
</feature>
<dbReference type="Proteomes" id="UP000053240">
    <property type="component" value="Unassembled WGS sequence"/>
</dbReference>
<dbReference type="STRING" id="76193.A0A194RDA1"/>
<comment type="similarity">
    <text evidence="9">Belongs to the methyltransferase superfamily. METTL18 family.</text>
</comment>
<dbReference type="AlphaFoldDB" id="A0A194RDA1"/>
<dbReference type="Gene3D" id="3.40.50.150">
    <property type="entry name" value="Vaccinia Virus protein VP39"/>
    <property type="match status" value="1"/>
</dbReference>
<keyword evidence="4" id="KW-0963">Cytoplasm</keyword>
<comment type="subcellular location">
    <subcellularLocation>
        <location evidence="2">Cytoplasm</location>
    </subcellularLocation>
    <subcellularLocation>
        <location evidence="1">Nucleus</location>
    </subcellularLocation>
</comment>
<organism evidence="11 12">
    <name type="scientific">Papilio machaon</name>
    <name type="common">Old World swallowtail butterfly</name>
    <dbReference type="NCBI Taxonomy" id="76193"/>
    <lineage>
        <taxon>Eukaryota</taxon>
        <taxon>Metazoa</taxon>
        <taxon>Ecdysozoa</taxon>
        <taxon>Arthropoda</taxon>
        <taxon>Hexapoda</taxon>
        <taxon>Insecta</taxon>
        <taxon>Pterygota</taxon>
        <taxon>Neoptera</taxon>
        <taxon>Endopterygota</taxon>
        <taxon>Lepidoptera</taxon>
        <taxon>Glossata</taxon>
        <taxon>Ditrysia</taxon>
        <taxon>Papilionoidea</taxon>
        <taxon>Papilionidae</taxon>
        <taxon>Papilioninae</taxon>
        <taxon>Papilio</taxon>
    </lineage>
</organism>
<reference evidence="11 12" key="1">
    <citation type="journal article" date="2015" name="Nat. Commun.">
        <title>Outbred genome sequencing and CRISPR/Cas9 gene editing in butterflies.</title>
        <authorList>
            <person name="Li X."/>
            <person name="Fan D."/>
            <person name="Zhang W."/>
            <person name="Liu G."/>
            <person name="Zhang L."/>
            <person name="Zhao L."/>
            <person name="Fang X."/>
            <person name="Chen L."/>
            <person name="Dong Y."/>
            <person name="Chen Y."/>
            <person name="Ding Y."/>
            <person name="Zhao R."/>
            <person name="Feng M."/>
            <person name="Zhu Y."/>
            <person name="Feng Y."/>
            <person name="Jiang X."/>
            <person name="Zhu D."/>
            <person name="Xiang H."/>
            <person name="Feng X."/>
            <person name="Li S."/>
            <person name="Wang J."/>
            <person name="Zhang G."/>
            <person name="Kronforst M.R."/>
            <person name="Wang W."/>
        </authorList>
    </citation>
    <scope>NUCLEOTIDE SEQUENCE [LARGE SCALE GENOMIC DNA]</scope>
    <source>
        <strain evidence="11">Ya'a_city_454_Pm</strain>
        <tissue evidence="11">Whole body</tissue>
    </source>
</reference>
<proteinExistence type="inferred from homology"/>
<dbReference type="InterPro" id="IPR019410">
    <property type="entry name" value="Methyltransf_16"/>
</dbReference>
<keyword evidence="12" id="KW-1185">Reference proteome</keyword>
<evidence type="ECO:0000313" key="12">
    <source>
        <dbReference type="Proteomes" id="UP000053240"/>
    </source>
</evidence>
<keyword evidence="8" id="KW-0539">Nucleus</keyword>
<dbReference type="GO" id="GO:0018064">
    <property type="term" value="F:protein-L-histidine N-tele-methyltransferase activity"/>
    <property type="evidence" value="ECO:0007669"/>
    <property type="project" value="UniProtKB-EC"/>
</dbReference>
<evidence type="ECO:0000256" key="4">
    <source>
        <dbReference type="ARBA" id="ARBA00022490"/>
    </source>
</evidence>
<dbReference type="EC" id="2.1.1.85" evidence="3"/>
<dbReference type="GO" id="GO:0005737">
    <property type="term" value="C:cytoplasm"/>
    <property type="evidence" value="ECO:0007669"/>
    <property type="project" value="UniProtKB-SubCell"/>
</dbReference>
<evidence type="ECO:0000256" key="1">
    <source>
        <dbReference type="ARBA" id="ARBA00004123"/>
    </source>
</evidence>
<dbReference type="SUPFAM" id="SSF53335">
    <property type="entry name" value="S-adenosyl-L-methionine-dependent methyltransferases"/>
    <property type="match status" value="1"/>
</dbReference>
<dbReference type="EMBL" id="KQ460397">
    <property type="protein sequence ID" value="KPJ15255.1"/>
    <property type="molecule type" value="Genomic_DNA"/>
</dbReference>
<evidence type="ECO:0000256" key="10">
    <source>
        <dbReference type="SAM" id="SignalP"/>
    </source>
</evidence>
<keyword evidence="6 11" id="KW-0808">Transferase</keyword>
<evidence type="ECO:0000256" key="5">
    <source>
        <dbReference type="ARBA" id="ARBA00022603"/>
    </source>
</evidence>
<dbReference type="Pfam" id="PF10294">
    <property type="entry name" value="Methyltransf_16"/>
    <property type="match status" value="1"/>
</dbReference>
<dbReference type="GO" id="GO:0005634">
    <property type="term" value="C:nucleus"/>
    <property type="evidence" value="ECO:0007669"/>
    <property type="project" value="UniProtKB-SubCell"/>
</dbReference>
<keyword evidence="5 11" id="KW-0489">Methyltransferase</keyword>